<feature type="signal peptide" evidence="2">
    <location>
        <begin position="1"/>
        <end position="23"/>
    </location>
</feature>
<keyword evidence="2" id="KW-0732">Signal</keyword>
<dbReference type="EMBL" id="CP120682">
    <property type="protein sequence ID" value="WKN34475.1"/>
    <property type="molecule type" value="Genomic_DNA"/>
</dbReference>
<dbReference type="InterPro" id="IPR010131">
    <property type="entry name" value="MdtP/NodT-like"/>
</dbReference>
<gene>
    <name evidence="3" type="ORF">K4G66_19035</name>
</gene>
<accession>A0AA49GGX5</accession>
<dbReference type="Gene3D" id="1.20.1600.10">
    <property type="entry name" value="Outer membrane efflux proteins (OEP)"/>
    <property type="match status" value="1"/>
</dbReference>
<proteinExistence type="inferred from homology"/>
<dbReference type="SUPFAM" id="SSF56954">
    <property type="entry name" value="Outer membrane efflux proteins (OEP)"/>
    <property type="match status" value="1"/>
</dbReference>
<comment type="similarity">
    <text evidence="1">Belongs to the outer membrane factor (OMF) (TC 1.B.17) family.</text>
</comment>
<dbReference type="Pfam" id="PF02321">
    <property type="entry name" value="OEP"/>
    <property type="match status" value="1"/>
</dbReference>
<name>A0AA49GGX5_9BACT</name>
<dbReference type="GO" id="GO:0015562">
    <property type="term" value="F:efflux transmembrane transporter activity"/>
    <property type="evidence" value="ECO:0007669"/>
    <property type="project" value="InterPro"/>
</dbReference>
<evidence type="ECO:0000313" key="3">
    <source>
        <dbReference type="EMBL" id="WKN34475.1"/>
    </source>
</evidence>
<dbReference type="PANTHER" id="PTHR30203">
    <property type="entry name" value="OUTER MEMBRANE CATION EFFLUX PROTEIN"/>
    <property type="match status" value="1"/>
</dbReference>
<reference evidence="3" key="1">
    <citation type="journal article" date="2023" name="Comput. Struct. Biotechnol. J.">
        <title>Discovery of a novel marine Bacteroidetes with a rich repertoire of carbohydrate-active enzymes.</title>
        <authorList>
            <person name="Chen B."/>
            <person name="Liu G."/>
            <person name="Chen Q."/>
            <person name="Wang H."/>
            <person name="Liu L."/>
            <person name="Tang K."/>
        </authorList>
    </citation>
    <scope>NUCLEOTIDE SEQUENCE</scope>
    <source>
        <strain evidence="3">TK19036</strain>
    </source>
</reference>
<protein>
    <submittedName>
        <fullName evidence="3">TolC family protein</fullName>
    </submittedName>
</protein>
<evidence type="ECO:0000256" key="1">
    <source>
        <dbReference type="ARBA" id="ARBA00007613"/>
    </source>
</evidence>
<dbReference type="AlphaFoldDB" id="A0AA49GGX5"/>
<reference evidence="3" key="2">
    <citation type="journal article" date="2024" name="Antonie Van Leeuwenhoek">
        <title>Roseihalotalea indica gen. nov., sp. nov., a halophilic Bacteroidetes from mesopelagic Southwest Indian Ocean with higher carbohydrate metabolic potential.</title>
        <authorList>
            <person name="Chen B."/>
            <person name="Zhang M."/>
            <person name="Lin D."/>
            <person name="Ye J."/>
            <person name="Tang K."/>
        </authorList>
    </citation>
    <scope>NUCLEOTIDE SEQUENCE</scope>
    <source>
        <strain evidence="3">TK19036</strain>
    </source>
</reference>
<evidence type="ECO:0000256" key="2">
    <source>
        <dbReference type="SAM" id="SignalP"/>
    </source>
</evidence>
<sequence length="243" mass="27836">MYLPQSCFIALLLLSLVSRPCWGQDSIDYQMDKQLIQILLRDDTALDSIVDQMLTNSYLLRSAKAELLQKQEAWAQSKRSWLSTFIVGVSLYSQSTSFDETTQTSVTTSGVLPNLGVSLSINPEKLMNMRSNARIAQQDIVRSENAMNEQRRTLKIFIIGKYYEYLEALNVLEFRYNTHESQREMESQTQQKFERGEATYGEVLMAQNGLINAEEAVIRAEIFVKKLKQEITLYTTDSESSQP</sequence>
<feature type="chain" id="PRO_5041383952" evidence="2">
    <location>
        <begin position="24"/>
        <end position="243"/>
    </location>
</feature>
<organism evidence="3">
    <name type="scientific">Roseihalotalea indica</name>
    <dbReference type="NCBI Taxonomy" id="2867963"/>
    <lineage>
        <taxon>Bacteria</taxon>
        <taxon>Pseudomonadati</taxon>
        <taxon>Bacteroidota</taxon>
        <taxon>Cytophagia</taxon>
        <taxon>Cytophagales</taxon>
        <taxon>Catalimonadaceae</taxon>
        <taxon>Roseihalotalea</taxon>
    </lineage>
</organism>
<dbReference type="InterPro" id="IPR003423">
    <property type="entry name" value="OMP_efflux"/>
</dbReference>